<feature type="domain" description="Response regulatory" evidence="3">
    <location>
        <begin position="159"/>
        <end position="274"/>
    </location>
</feature>
<dbReference type="PROSITE" id="PS50110">
    <property type="entry name" value="RESPONSE_REGULATORY"/>
    <property type="match status" value="2"/>
</dbReference>
<reference evidence="4" key="1">
    <citation type="submission" date="2022-09" db="EMBL/GenBank/DDBJ databases">
        <title>Tahibacter sp. nov., isolated from a fresh water.</title>
        <authorList>
            <person name="Baek J.H."/>
            <person name="Lee J.K."/>
            <person name="Kim J.M."/>
            <person name="Jeon C.O."/>
        </authorList>
    </citation>
    <scope>NUCLEOTIDE SEQUENCE</scope>
    <source>
        <strain evidence="4">W38</strain>
    </source>
</reference>
<protein>
    <submittedName>
        <fullName evidence="4">Response regulator</fullName>
    </submittedName>
</protein>
<gene>
    <name evidence="4" type="ORF">N4264_04090</name>
</gene>
<dbReference type="InterPro" id="IPR050595">
    <property type="entry name" value="Bact_response_regulator"/>
</dbReference>
<dbReference type="Proteomes" id="UP001064632">
    <property type="component" value="Chromosome"/>
</dbReference>
<dbReference type="EMBL" id="CP104694">
    <property type="protein sequence ID" value="UXI68845.1"/>
    <property type="molecule type" value="Genomic_DNA"/>
</dbReference>
<dbReference type="CDD" id="cd00156">
    <property type="entry name" value="REC"/>
    <property type="match status" value="1"/>
</dbReference>
<dbReference type="SUPFAM" id="SSF52172">
    <property type="entry name" value="CheY-like"/>
    <property type="match status" value="2"/>
</dbReference>
<feature type="domain" description="Response regulatory" evidence="3">
    <location>
        <begin position="19"/>
        <end position="132"/>
    </location>
</feature>
<comment type="caution">
    <text evidence="2">Lacks conserved residue(s) required for the propagation of feature annotation.</text>
</comment>
<dbReference type="Pfam" id="PF00072">
    <property type="entry name" value="Response_reg"/>
    <property type="match status" value="2"/>
</dbReference>
<dbReference type="PANTHER" id="PTHR44591:SF19">
    <property type="entry name" value="TWO-COMPONENT RESPONSE REGULATOR-RELATED"/>
    <property type="match status" value="1"/>
</dbReference>
<dbReference type="PANTHER" id="PTHR44591">
    <property type="entry name" value="STRESS RESPONSE REGULATOR PROTEIN 1"/>
    <property type="match status" value="1"/>
</dbReference>
<organism evidence="4 5">
    <name type="scientific">Tahibacter amnicola</name>
    <dbReference type="NCBI Taxonomy" id="2976241"/>
    <lineage>
        <taxon>Bacteria</taxon>
        <taxon>Pseudomonadati</taxon>
        <taxon>Pseudomonadota</taxon>
        <taxon>Gammaproteobacteria</taxon>
        <taxon>Lysobacterales</taxon>
        <taxon>Rhodanobacteraceae</taxon>
        <taxon>Tahibacter</taxon>
    </lineage>
</organism>
<keyword evidence="1 2" id="KW-0597">Phosphoprotein</keyword>
<dbReference type="RefSeq" id="WP_261695804.1">
    <property type="nucleotide sequence ID" value="NZ_CP104694.1"/>
</dbReference>
<name>A0ABY6BKD3_9GAMM</name>
<sequence>MLGHDFEMPENNAPSGVLRVLFVDDEARILRALKALFRDLETFITSDPREAPQLAARHDIDVVVCDQRMPEMLGVDVLREIRASQPRAMRILLTGYSDLKAVLGSVNEGEVYRFVNKPWVNSDLRALVLEAGSIAREAPVVATDQLSPNEQNIARSQVGVLVIEDDPTVQQRLREILQPHYQVRFANTAERALQVLEQHETGVVISETATNHGADLTLMLKALKQYHPHIATVVITERANAQTVIELINEGQVYRMLIKPVRMGSCRLSIDSALGRYWKLKQTPQAVRRYGVTPTVETMQAQAKLPNSLLSRIRSLPARLFGAHRV</sequence>
<dbReference type="Gene3D" id="3.40.50.2300">
    <property type="match status" value="2"/>
</dbReference>
<dbReference type="InterPro" id="IPR011006">
    <property type="entry name" value="CheY-like_superfamily"/>
</dbReference>
<keyword evidence="5" id="KW-1185">Reference proteome</keyword>
<feature type="modified residue" description="4-aspartylphosphate" evidence="2">
    <location>
        <position position="66"/>
    </location>
</feature>
<dbReference type="SMART" id="SM00448">
    <property type="entry name" value="REC"/>
    <property type="match status" value="2"/>
</dbReference>
<proteinExistence type="predicted"/>
<evidence type="ECO:0000313" key="5">
    <source>
        <dbReference type="Proteomes" id="UP001064632"/>
    </source>
</evidence>
<evidence type="ECO:0000259" key="3">
    <source>
        <dbReference type="PROSITE" id="PS50110"/>
    </source>
</evidence>
<dbReference type="CDD" id="cd17569">
    <property type="entry name" value="REC_HupR-like"/>
    <property type="match status" value="1"/>
</dbReference>
<dbReference type="InterPro" id="IPR001789">
    <property type="entry name" value="Sig_transdc_resp-reg_receiver"/>
</dbReference>
<evidence type="ECO:0000256" key="2">
    <source>
        <dbReference type="PROSITE-ProRule" id="PRU00169"/>
    </source>
</evidence>
<accession>A0ABY6BKD3</accession>
<evidence type="ECO:0000313" key="4">
    <source>
        <dbReference type="EMBL" id="UXI68845.1"/>
    </source>
</evidence>
<evidence type="ECO:0000256" key="1">
    <source>
        <dbReference type="ARBA" id="ARBA00022553"/>
    </source>
</evidence>